<evidence type="ECO:0000256" key="1">
    <source>
        <dbReference type="ARBA" id="ARBA00007435"/>
    </source>
</evidence>
<dbReference type="RefSeq" id="WP_225910288.1">
    <property type="nucleotide sequence ID" value="NZ_CP062006.1"/>
</dbReference>
<protein>
    <submittedName>
        <fullName evidence="3">GIY-YIG nuclease family protein</fullName>
    </submittedName>
</protein>
<evidence type="ECO:0000313" key="4">
    <source>
        <dbReference type="Proteomes" id="UP000663942"/>
    </source>
</evidence>
<organism evidence="3 4">
    <name type="scientific">Brevundimonas pondensis</name>
    <dbReference type="NCBI Taxonomy" id="2774189"/>
    <lineage>
        <taxon>Bacteria</taxon>
        <taxon>Pseudomonadati</taxon>
        <taxon>Pseudomonadota</taxon>
        <taxon>Alphaproteobacteria</taxon>
        <taxon>Caulobacterales</taxon>
        <taxon>Caulobacteraceae</taxon>
        <taxon>Brevundimonas</taxon>
    </lineage>
</organism>
<accession>A0ABX7SHJ9</accession>
<dbReference type="InterPro" id="IPR035901">
    <property type="entry name" value="GIY-YIG_endonuc_sf"/>
</dbReference>
<dbReference type="PANTHER" id="PTHR34477:SF5">
    <property type="entry name" value="BSL5627 PROTEIN"/>
    <property type="match status" value="1"/>
</dbReference>
<feature type="domain" description="GIY-YIG" evidence="2">
    <location>
        <begin position="6"/>
        <end position="83"/>
    </location>
</feature>
<name>A0ABX7SHJ9_9CAUL</name>
<dbReference type="InterPro" id="IPR000305">
    <property type="entry name" value="GIY-YIG_endonuc"/>
</dbReference>
<dbReference type="SUPFAM" id="SSF82771">
    <property type="entry name" value="GIY-YIG endonuclease"/>
    <property type="match status" value="1"/>
</dbReference>
<dbReference type="Pfam" id="PF01541">
    <property type="entry name" value="GIY-YIG"/>
    <property type="match status" value="1"/>
</dbReference>
<comment type="similarity">
    <text evidence="1">Belongs to the UPF0213 family.</text>
</comment>
<evidence type="ECO:0000313" key="3">
    <source>
        <dbReference type="EMBL" id="QTC87129.1"/>
    </source>
</evidence>
<dbReference type="PANTHER" id="PTHR34477">
    <property type="entry name" value="UPF0213 PROTEIN YHBQ"/>
    <property type="match status" value="1"/>
</dbReference>
<evidence type="ECO:0000259" key="2">
    <source>
        <dbReference type="PROSITE" id="PS50164"/>
    </source>
</evidence>
<dbReference type="Gene3D" id="3.40.1440.10">
    <property type="entry name" value="GIY-YIG endonuclease"/>
    <property type="match status" value="1"/>
</dbReference>
<dbReference type="CDD" id="cd10448">
    <property type="entry name" value="GIY-YIG_unchar_3"/>
    <property type="match status" value="1"/>
</dbReference>
<keyword evidence="4" id="KW-1185">Reference proteome</keyword>
<dbReference type="Proteomes" id="UP000663942">
    <property type="component" value="Chromosome"/>
</dbReference>
<gene>
    <name evidence="3" type="ORF">IFE19_13640</name>
</gene>
<dbReference type="EMBL" id="CP062006">
    <property type="protein sequence ID" value="QTC87129.1"/>
    <property type="molecule type" value="Genomic_DNA"/>
</dbReference>
<reference evidence="3 4" key="1">
    <citation type="submission" date="2020-09" db="EMBL/GenBank/DDBJ databases">
        <title>Brevundimonas sp. LVF1 isolated from an oligotrophic pond in Goettingen, Germany.</title>
        <authorList>
            <person name="Friedrich I."/>
            <person name="Klassen A."/>
            <person name="Neubauer H."/>
            <person name="Schneider D."/>
            <person name="Hertel R."/>
            <person name="Daniel R."/>
        </authorList>
    </citation>
    <scope>NUCLEOTIDE SEQUENCE [LARGE SCALE GENOMIC DNA]</scope>
    <source>
        <strain evidence="3 4">LVF1</strain>
    </source>
</reference>
<dbReference type="PROSITE" id="PS50164">
    <property type="entry name" value="GIY_YIG"/>
    <property type="match status" value="1"/>
</dbReference>
<proteinExistence type="inferred from homology"/>
<dbReference type="InterPro" id="IPR050190">
    <property type="entry name" value="UPF0213_domain"/>
</dbReference>
<sequence length="100" mass="11566">MRNPDAIIAAYIMASRRNGTLYTGVTSDLHARIWQHKLGTFQGFTDAYACKGLVWFEPQAGMVEAIRREKQIKKWPRQWKLNLIEAGNPQWEDLAASWFV</sequence>